<name>A0A645B8H1_9ZZZZ</name>
<reference evidence="2" key="1">
    <citation type="submission" date="2019-08" db="EMBL/GenBank/DDBJ databases">
        <authorList>
            <person name="Kucharzyk K."/>
            <person name="Murdoch R.W."/>
            <person name="Higgins S."/>
            <person name="Loffler F."/>
        </authorList>
    </citation>
    <scope>NUCLEOTIDE SEQUENCE</scope>
</reference>
<keyword evidence="1" id="KW-0472">Membrane</keyword>
<feature type="transmembrane region" description="Helical" evidence="1">
    <location>
        <begin position="43"/>
        <end position="66"/>
    </location>
</feature>
<dbReference type="EMBL" id="VSSQ01018503">
    <property type="protein sequence ID" value="MPM61740.1"/>
    <property type="molecule type" value="Genomic_DNA"/>
</dbReference>
<dbReference type="AlphaFoldDB" id="A0A645B8H1"/>
<keyword evidence="1" id="KW-1133">Transmembrane helix</keyword>
<comment type="caution">
    <text evidence="2">The sequence shown here is derived from an EMBL/GenBank/DDBJ whole genome shotgun (WGS) entry which is preliminary data.</text>
</comment>
<keyword evidence="1" id="KW-0812">Transmembrane</keyword>
<gene>
    <name evidence="2" type="ORF">SDC9_108600</name>
</gene>
<feature type="transmembrane region" description="Helical" evidence="1">
    <location>
        <begin position="6"/>
        <end position="31"/>
    </location>
</feature>
<protein>
    <submittedName>
        <fullName evidence="2">Uncharacterized protein</fullName>
    </submittedName>
</protein>
<organism evidence="2">
    <name type="scientific">bioreactor metagenome</name>
    <dbReference type="NCBI Taxonomy" id="1076179"/>
    <lineage>
        <taxon>unclassified sequences</taxon>
        <taxon>metagenomes</taxon>
        <taxon>ecological metagenomes</taxon>
    </lineage>
</organism>
<evidence type="ECO:0000313" key="2">
    <source>
        <dbReference type="EMBL" id="MPM61740.1"/>
    </source>
</evidence>
<proteinExistence type="predicted"/>
<accession>A0A645B8H1</accession>
<evidence type="ECO:0000256" key="1">
    <source>
        <dbReference type="SAM" id="Phobius"/>
    </source>
</evidence>
<sequence length="71" mass="8314">MSVGLAILLAVSIVIFTFILIIFNVCDYMIIDKFFSKISKENQYIISFIAILFLLVYITLNLYNFIYDIFN</sequence>